<organism evidence="3 4">
    <name type="scientific">Pseudonocardia xishanensis</name>
    <dbReference type="NCBI Taxonomy" id="630995"/>
    <lineage>
        <taxon>Bacteria</taxon>
        <taxon>Bacillati</taxon>
        <taxon>Actinomycetota</taxon>
        <taxon>Actinomycetes</taxon>
        <taxon>Pseudonocardiales</taxon>
        <taxon>Pseudonocardiaceae</taxon>
        <taxon>Pseudonocardia</taxon>
    </lineage>
</organism>
<dbReference type="CDD" id="cd07043">
    <property type="entry name" value="STAS_anti-anti-sigma_factors"/>
    <property type="match status" value="1"/>
</dbReference>
<dbReference type="PANTHER" id="PTHR33495:SF2">
    <property type="entry name" value="ANTI-SIGMA FACTOR ANTAGONIST TM_1081-RELATED"/>
    <property type="match status" value="1"/>
</dbReference>
<name>A0ABP8RLI7_9PSEU</name>
<reference evidence="4" key="1">
    <citation type="journal article" date="2019" name="Int. J. Syst. Evol. Microbiol.">
        <title>The Global Catalogue of Microorganisms (GCM) 10K type strain sequencing project: providing services to taxonomists for standard genome sequencing and annotation.</title>
        <authorList>
            <consortium name="The Broad Institute Genomics Platform"/>
            <consortium name="The Broad Institute Genome Sequencing Center for Infectious Disease"/>
            <person name="Wu L."/>
            <person name="Ma J."/>
        </authorList>
    </citation>
    <scope>NUCLEOTIDE SEQUENCE [LARGE SCALE GENOMIC DNA]</scope>
    <source>
        <strain evidence="4">JCM 17906</strain>
    </source>
</reference>
<sequence>MSAPRDSRLLGLSTADRGSGVTVLRVSGEIDTATVGRFADAVRASVGGAPTLVLDLSAVGYLGSRGLHCLAAAHRCATDLGTRLVVEPGRANRAVWRPLEVSGLDAVLEVGHAPYPAPRDGDGRPAVGNGSRRVPRTTV</sequence>
<dbReference type="PROSITE" id="PS50801">
    <property type="entry name" value="STAS"/>
    <property type="match status" value="1"/>
</dbReference>
<dbReference type="Proteomes" id="UP001501598">
    <property type="component" value="Unassembled WGS sequence"/>
</dbReference>
<evidence type="ECO:0000259" key="2">
    <source>
        <dbReference type="PROSITE" id="PS50801"/>
    </source>
</evidence>
<comment type="caution">
    <text evidence="3">The sequence shown here is derived from an EMBL/GenBank/DDBJ whole genome shotgun (WGS) entry which is preliminary data.</text>
</comment>
<protein>
    <submittedName>
        <fullName evidence="3">STAS domain-containing protein</fullName>
    </submittedName>
</protein>
<dbReference type="InterPro" id="IPR058548">
    <property type="entry name" value="MlaB-like_STAS"/>
</dbReference>
<evidence type="ECO:0000256" key="1">
    <source>
        <dbReference type="SAM" id="MobiDB-lite"/>
    </source>
</evidence>
<dbReference type="InterPro" id="IPR002645">
    <property type="entry name" value="STAS_dom"/>
</dbReference>
<dbReference type="Gene3D" id="3.30.750.24">
    <property type="entry name" value="STAS domain"/>
    <property type="match status" value="1"/>
</dbReference>
<evidence type="ECO:0000313" key="4">
    <source>
        <dbReference type="Proteomes" id="UP001501598"/>
    </source>
</evidence>
<dbReference type="Pfam" id="PF13466">
    <property type="entry name" value="STAS_2"/>
    <property type="match status" value="1"/>
</dbReference>
<dbReference type="InterPro" id="IPR036513">
    <property type="entry name" value="STAS_dom_sf"/>
</dbReference>
<gene>
    <name evidence="3" type="ORF">GCM10023175_16910</name>
</gene>
<dbReference type="EMBL" id="BAABGT010000025">
    <property type="protein sequence ID" value="GAA4542089.1"/>
    <property type="molecule type" value="Genomic_DNA"/>
</dbReference>
<feature type="region of interest" description="Disordered" evidence="1">
    <location>
        <begin position="115"/>
        <end position="139"/>
    </location>
</feature>
<dbReference type="SUPFAM" id="SSF52091">
    <property type="entry name" value="SpoIIaa-like"/>
    <property type="match status" value="1"/>
</dbReference>
<evidence type="ECO:0000313" key="3">
    <source>
        <dbReference type="EMBL" id="GAA4542089.1"/>
    </source>
</evidence>
<feature type="domain" description="STAS" evidence="2">
    <location>
        <begin position="11"/>
        <end position="104"/>
    </location>
</feature>
<proteinExistence type="predicted"/>
<keyword evidence="4" id="KW-1185">Reference proteome</keyword>
<dbReference type="PANTHER" id="PTHR33495">
    <property type="entry name" value="ANTI-SIGMA FACTOR ANTAGONIST TM_1081-RELATED-RELATED"/>
    <property type="match status" value="1"/>
</dbReference>
<dbReference type="RefSeq" id="WP_345414456.1">
    <property type="nucleotide sequence ID" value="NZ_BAABGT010000025.1"/>
</dbReference>
<accession>A0ABP8RLI7</accession>